<feature type="transmembrane region" description="Helical" evidence="6">
    <location>
        <begin position="304"/>
        <end position="327"/>
    </location>
</feature>
<evidence type="ECO:0000256" key="3">
    <source>
        <dbReference type="ARBA" id="ARBA00022692"/>
    </source>
</evidence>
<feature type="transmembrane region" description="Helical" evidence="6">
    <location>
        <begin position="196"/>
        <end position="225"/>
    </location>
</feature>
<feature type="transmembrane region" description="Helical" evidence="6">
    <location>
        <begin position="151"/>
        <end position="175"/>
    </location>
</feature>
<proteinExistence type="predicted"/>
<evidence type="ECO:0000313" key="8">
    <source>
        <dbReference type="Proteomes" id="UP000240653"/>
    </source>
</evidence>
<dbReference type="PANTHER" id="PTHR30213:SF0">
    <property type="entry name" value="UPF0761 MEMBRANE PROTEIN YIHY"/>
    <property type="match status" value="1"/>
</dbReference>
<name>A0A2P7S1A3_9HYPH</name>
<dbReference type="PIRSF" id="PIRSF035875">
    <property type="entry name" value="RNase_BN"/>
    <property type="match status" value="1"/>
</dbReference>
<accession>A0A2P7S1A3</accession>
<dbReference type="GO" id="GO:0005886">
    <property type="term" value="C:plasma membrane"/>
    <property type="evidence" value="ECO:0007669"/>
    <property type="project" value="UniProtKB-SubCell"/>
</dbReference>
<keyword evidence="8" id="KW-1185">Reference proteome</keyword>
<dbReference type="EMBL" id="PXYL01000019">
    <property type="protein sequence ID" value="PSJ56236.1"/>
    <property type="molecule type" value="Genomic_DNA"/>
</dbReference>
<dbReference type="InterPro" id="IPR017039">
    <property type="entry name" value="Virul_fac_BrkB"/>
</dbReference>
<gene>
    <name evidence="7" type="ORF">C7I85_24970</name>
</gene>
<feature type="transmembrane region" description="Helical" evidence="6">
    <location>
        <begin position="18"/>
        <end position="36"/>
    </location>
</feature>
<evidence type="ECO:0000256" key="1">
    <source>
        <dbReference type="ARBA" id="ARBA00004651"/>
    </source>
</evidence>
<dbReference type="AlphaFoldDB" id="A0A2P7S1A3"/>
<comment type="caution">
    <text evidence="7">The sequence shown here is derived from an EMBL/GenBank/DDBJ whole genome shotgun (WGS) entry which is preliminary data.</text>
</comment>
<comment type="subcellular location">
    <subcellularLocation>
        <location evidence="1">Cell membrane</location>
        <topology evidence="1">Multi-pass membrane protein</topology>
    </subcellularLocation>
</comment>
<sequence>MNDSSSHRALTEPPGRTVLWTSGLVLALLLLGFQLARPSAQRGDRATLNSAGESRAGLAGTSPAPGWIDVLRRAGRDVSRHRVLANAAGVAFYAILAIFPALAALVAIYGLFADPRTIGNQLALVAGVFPQGAIDVMTDQLTRVASQGNSALGFAFAVGVLVSLWSANAGVKALFDALNVVYGQQEKRSILRFNAISLVFTFGAICVVLLALFAVAVVPLILAFVGLSGVADALLRIARWPLLLVVIAFGLTLLYRYGPSRGDGHVRSLTWGSGFAAVAWLAVSMVFSWYAANFGHYNQTYGSLGAIIGFMVWIWLSATVILIGGELDAAFESHLRKDKS</sequence>
<evidence type="ECO:0000256" key="6">
    <source>
        <dbReference type="SAM" id="Phobius"/>
    </source>
</evidence>
<protein>
    <submittedName>
        <fullName evidence="7">Ribonuclease BN</fullName>
    </submittedName>
</protein>
<feature type="transmembrane region" description="Helical" evidence="6">
    <location>
        <begin position="237"/>
        <end position="257"/>
    </location>
</feature>
<keyword evidence="5 6" id="KW-0472">Membrane</keyword>
<keyword evidence="4 6" id="KW-1133">Transmembrane helix</keyword>
<evidence type="ECO:0000313" key="7">
    <source>
        <dbReference type="EMBL" id="PSJ56236.1"/>
    </source>
</evidence>
<keyword evidence="3 6" id="KW-0812">Transmembrane</keyword>
<evidence type="ECO:0000256" key="5">
    <source>
        <dbReference type="ARBA" id="ARBA00023136"/>
    </source>
</evidence>
<keyword evidence="2" id="KW-1003">Cell membrane</keyword>
<dbReference type="Pfam" id="PF03631">
    <property type="entry name" value="Virul_fac_BrkB"/>
    <property type="match status" value="1"/>
</dbReference>
<organism evidence="7 8">
    <name type="scientific">Pseudaminobacter soli</name>
    <name type="common">ex Li et al. 2025</name>
    <dbReference type="NCBI Taxonomy" id="1295366"/>
    <lineage>
        <taxon>Bacteria</taxon>
        <taxon>Pseudomonadati</taxon>
        <taxon>Pseudomonadota</taxon>
        <taxon>Alphaproteobacteria</taxon>
        <taxon>Hyphomicrobiales</taxon>
        <taxon>Phyllobacteriaceae</taxon>
        <taxon>Pseudaminobacter</taxon>
    </lineage>
</organism>
<evidence type="ECO:0000256" key="4">
    <source>
        <dbReference type="ARBA" id="ARBA00022989"/>
    </source>
</evidence>
<feature type="transmembrane region" description="Helical" evidence="6">
    <location>
        <begin position="83"/>
        <end position="112"/>
    </location>
</feature>
<dbReference type="OrthoDB" id="9781030at2"/>
<dbReference type="PANTHER" id="PTHR30213">
    <property type="entry name" value="INNER MEMBRANE PROTEIN YHJD"/>
    <property type="match status" value="1"/>
</dbReference>
<dbReference type="Proteomes" id="UP000240653">
    <property type="component" value="Unassembled WGS sequence"/>
</dbReference>
<evidence type="ECO:0000256" key="2">
    <source>
        <dbReference type="ARBA" id="ARBA00022475"/>
    </source>
</evidence>
<reference evidence="7 8" key="1">
    <citation type="submission" date="2018-03" db="EMBL/GenBank/DDBJ databases">
        <title>The draft genome of Mesorhizobium soli JCM 19897.</title>
        <authorList>
            <person name="Li L."/>
            <person name="Liu L."/>
            <person name="Liang L."/>
            <person name="Wang T."/>
            <person name="Zhang X."/>
        </authorList>
    </citation>
    <scope>NUCLEOTIDE SEQUENCE [LARGE SCALE GENOMIC DNA]</scope>
    <source>
        <strain evidence="7 8">JCM 19897</strain>
    </source>
</reference>
<feature type="transmembrane region" description="Helical" evidence="6">
    <location>
        <begin position="269"/>
        <end position="292"/>
    </location>
</feature>
<dbReference type="NCBIfam" id="TIGR00765">
    <property type="entry name" value="yihY_not_rbn"/>
    <property type="match status" value="1"/>
</dbReference>